<organism evidence="5 6">
    <name type="scientific">Colletotrichum siamense</name>
    <name type="common">Anthracnose fungus</name>
    <dbReference type="NCBI Taxonomy" id="690259"/>
    <lineage>
        <taxon>Eukaryota</taxon>
        <taxon>Fungi</taxon>
        <taxon>Dikarya</taxon>
        <taxon>Ascomycota</taxon>
        <taxon>Pezizomycotina</taxon>
        <taxon>Sordariomycetes</taxon>
        <taxon>Hypocreomycetidae</taxon>
        <taxon>Glomerellales</taxon>
        <taxon>Glomerellaceae</taxon>
        <taxon>Colletotrichum</taxon>
        <taxon>Colletotrichum gloeosporioides species complex</taxon>
    </lineage>
</organism>
<evidence type="ECO:0000256" key="3">
    <source>
        <dbReference type="PROSITE-ProRule" id="PRU00221"/>
    </source>
</evidence>
<feature type="repeat" description="WD" evidence="3">
    <location>
        <begin position="457"/>
        <end position="498"/>
    </location>
</feature>
<feature type="repeat" description="WD" evidence="3">
    <location>
        <begin position="290"/>
        <end position="331"/>
    </location>
</feature>
<dbReference type="SUPFAM" id="SSF50978">
    <property type="entry name" value="WD40 repeat-like"/>
    <property type="match status" value="1"/>
</dbReference>
<evidence type="ECO:0000256" key="4">
    <source>
        <dbReference type="SAM" id="Phobius"/>
    </source>
</evidence>
<keyword evidence="4" id="KW-0812">Transmembrane</keyword>
<keyword evidence="4" id="KW-0472">Membrane</keyword>
<dbReference type="Gene3D" id="2.130.10.10">
    <property type="entry name" value="YVTN repeat-like/Quinoprotein amine dehydrogenase"/>
    <property type="match status" value="3"/>
</dbReference>
<protein>
    <submittedName>
        <fullName evidence="5">Vegetative incompatibility protein HET-E-1</fullName>
    </submittedName>
</protein>
<dbReference type="PANTHER" id="PTHR19879:SF9">
    <property type="entry name" value="TRANSCRIPTION INITIATION FACTOR TFIID SUBUNIT 5"/>
    <property type="match status" value="1"/>
</dbReference>
<evidence type="ECO:0000256" key="2">
    <source>
        <dbReference type="ARBA" id="ARBA00022737"/>
    </source>
</evidence>
<keyword evidence="4" id="KW-1133">Transmembrane helix</keyword>
<accession>A0A9P5EY10</accession>
<evidence type="ECO:0000256" key="1">
    <source>
        <dbReference type="ARBA" id="ARBA00022574"/>
    </source>
</evidence>
<evidence type="ECO:0000313" key="6">
    <source>
        <dbReference type="Proteomes" id="UP000711996"/>
    </source>
</evidence>
<dbReference type="PANTHER" id="PTHR19879">
    <property type="entry name" value="TRANSCRIPTION INITIATION FACTOR TFIID"/>
    <property type="match status" value="1"/>
</dbReference>
<dbReference type="InterPro" id="IPR001680">
    <property type="entry name" value="WD40_rpt"/>
</dbReference>
<dbReference type="OrthoDB" id="538223at2759"/>
<dbReference type="PROSITE" id="PS50294">
    <property type="entry name" value="WD_REPEATS_REGION"/>
    <property type="match status" value="6"/>
</dbReference>
<dbReference type="PROSITE" id="PS50082">
    <property type="entry name" value="WD_REPEATS_2"/>
    <property type="match status" value="7"/>
</dbReference>
<evidence type="ECO:0000313" key="5">
    <source>
        <dbReference type="EMBL" id="KAF4862065.1"/>
    </source>
</evidence>
<dbReference type="PRINTS" id="PR00320">
    <property type="entry name" value="GPROTEINBRPT"/>
</dbReference>
<sequence>MLHATYIPILEQQLVGLCSHERNLAIQQIRDIVGSIVLLAAPLTTSAIAALLSISKVVVDDRLDFLHSVLSIPATHTSPVKLLHLSFRDFFFDPTHKDRNPCWVDDQQVHQKLATHCVRLLNDGLSRDICELDWPGKPNVEVSLETIRAFFSAEVQYACRFWVYHLQKAGQSINDDDIVHQFLLHKFLYWIEACSLLDMVSECISNIKSLQSLLMPETAPNLRLFLRDALRFLLACAPAIKSAPLQTYSSAIFFAPKTSVIRNVFWDYRPSWISLLLTANEEWSHCEQTLDGHDDGVTSVVFSHDSKLLISGSRDRTVRVWLAQSGELLRTLRGHKSAVKSVAVSHDSEFIVSASQDKTVRIWSTSTGELRSVIPHCGPVSIATVSHDSKQIATASTDTAVRVWAVHTGELQRMVKCHDEAINSISFSHDSALIASASDDKTVRVLSTHTGEVQLTLGGHDSIVTSVAFSDDSIYIASGSYDYTARIWSANTGTLMWKLKGHHGPVTSVAFSPGSHLVASASVDQSVRIWSAMTGELQQTFGDHRSWVSSISISGDLNRVASASMDRKIRIWQTDLVGLHQSPQVSHLQTTWPFASISLSLRPRKEAVHNCMPDITESSHKSLHVCFLKDRELHKPRNMRTLVDLSAVAAKHCPLSETGPNPFENNANGACGPGISADLSWVTWGGRNLLWLPDEFRPWCSAVVGSCIIIGCDSGKVFKVEISK</sequence>
<feature type="repeat" description="WD" evidence="3">
    <location>
        <begin position="499"/>
        <end position="540"/>
    </location>
</feature>
<name>A0A9P5EY10_COLSI</name>
<feature type="repeat" description="WD" evidence="3">
    <location>
        <begin position="541"/>
        <end position="573"/>
    </location>
</feature>
<feature type="repeat" description="WD" evidence="3">
    <location>
        <begin position="373"/>
        <end position="414"/>
    </location>
</feature>
<dbReference type="Proteomes" id="UP000711996">
    <property type="component" value="Unassembled WGS sequence"/>
</dbReference>
<feature type="repeat" description="WD" evidence="3">
    <location>
        <begin position="415"/>
        <end position="456"/>
    </location>
</feature>
<dbReference type="InterPro" id="IPR015943">
    <property type="entry name" value="WD40/YVTN_repeat-like_dom_sf"/>
</dbReference>
<dbReference type="EMBL" id="QPMT01000009">
    <property type="protein sequence ID" value="KAF4862065.1"/>
    <property type="molecule type" value="Genomic_DNA"/>
</dbReference>
<keyword evidence="1 3" id="KW-0853">WD repeat</keyword>
<feature type="transmembrane region" description="Helical" evidence="4">
    <location>
        <begin position="32"/>
        <end position="54"/>
    </location>
</feature>
<comment type="caution">
    <text evidence="5">The sequence shown here is derived from an EMBL/GenBank/DDBJ whole genome shotgun (WGS) entry which is preliminary data.</text>
</comment>
<keyword evidence="6" id="KW-1185">Reference proteome</keyword>
<dbReference type="InterPro" id="IPR036322">
    <property type="entry name" value="WD40_repeat_dom_sf"/>
</dbReference>
<dbReference type="Pfam" id="PF00400">
    <property type="entry name" value="WD40"/>
    <property type="match status" value="7"/>
</dbReference>
<dbReference type="InterPro" id="IPR020472">
    <property type="entry name" value="WD40_PAC1"/>
</dbReference>
<proteinExistence type="predicted"/>
<dbReference type="SMART" id="SM00320">
    <property type="entry name" value="WD40"/>
    <property type="match status" value="7"/>
</dbReference>
<feature type="repeat" description="WD" evidence="3">
    <location>
        <begin position="332"/>
        <end position="373"/>
    </location>
</feature>
<reference evidence="5" key="1">
    <citation type="submission" date="2019-06" db="EMBL/GenBank/DDBJ databases">
        <authorList>
            <person name="Gan P."/>
            <person name="Shirasu K."/>
        </authorList>
    </citation>
    <scope>NUCLEOTIDE SEQUENCE [LARGE SCALE GENOMIC DNA]</scope>
    <source>
        <strain evidence="5">CAD2</strain>
    </source>
</reference>
<keyword evidence="2" id="KW-0677">Repeat</keyword>
<dbReference type="AlphaFoldDB" id="A0A9P5EY10"/>
<dbReference type="CDD" id="cd00200">
    <property type="entry name" value="WD40"/>
    <property type="match status" value="1"/>
</dbReference>
<gene>
    <name evidence="5" type="ORF">CGCSCA2_v004189</name>
</gene>